<keyword evidence="6 7" id="KW-0472">Membrane</keyword>
<gene>
    <name evidence="9" type="ORF">PCAMFM013_S005g000153</name>
</gene>
<comment type="subcellular location">
    <subcellularLocation>
        <location evidence="1">Membrane</location>
        <topology evidence="1">Multi-pass membrane protein</topology>
    </subcellularLocation>
</comment>
<evidence type="ECO:0000256" key="7">
    <source>
        <dbReference type="SAM" id="Phobius"/>
    </source>
</evidence>
<dbReference type="InterPro" id="IPR036259">
    <property type="entry name" value="MFS_trans_sf"/>
</dbReference>
<protein>
    <submittedName>
        <fullName evidence="9">Sucrose/H+ symporter, plant</fullName>
    </submittedName>
</protein>
<comment type="similarity">
    <text evidence="2">Belongs to the major facilitator superfamily.</text>
</comment>
<evidence type="ECO:0000313" key="9">
    <source>
        <dbReference type="EMBL" id="CRL20989.1"/>
    </source>
</evidence>
<dbReference type="PANTHER" id="PTHR43791:SF79">
    <property type="entry name" value="MAJOR FACILITATOR SUPERFAMILY (MFS) PROFILE DOMAIN-CONTAINING PROTEIN"/>
    <property type="match status" value="1"/>
</dbReference>
<feature type="transmembrane region" description="Helical" evidence="7">
    <location>
        <begin position="362"/>
        <end position="383"/>
    </location>
</feature>
<evidence type="ECO:0000313" key="10">
    <source>
        <dbReference type="Proteomes" id="UP000053732"/>
    </source>
</evidence>
<evidence type="ECO:0000256" key="5">
    <source>
        <dbReference type="ARBA" id="ARBA00022989"/>
    </source>
</evidence>
<dbReference type="FunFam" id="1.20.1250.20:FF:000013">
    <property type="entry name" value="MFS general substrate transporter"/>
    <property type="match status" value="1"/>
</dbReference>
<feature type="transmembrane region" description="Helical" evidence="7">
    <location>
        <begin position="389"/>
        <end position="408"/>
    </location>
</feature>
<dbReference type="GO" id="GO:0022857">
    <property type="term" value="F:transmembrane transporter activity"/>
    <property type="evidence" value="ECO:0007669"/>
    <property type="project" value="InterPro"/>
</dbReference>
<dbReference type="Proteomes" id="UP000053732">
    <property type="component" value="Unassembled WGS sequence"/>
</dbReference>
<feature type="transmembrane region" description="Helical" evidence="7">
    <location>
        <begin position="61"/>
        <end position="81"/>
    </location>
</feature>
<evidence type="ECO:0000256" key="6">
    <source>
        <dbReference type="ARBA" id="ARBA00023136"/>
    </source>
</evidence>
<feature type="transmembrane region" description="Helical" evidence="7">
    <location>
        <begin position="460"/>
        <end position="482"/>
    </location>
</feature>
<proteinExistence type="inferred from homology"/>
<organism evidence="9 10">
    <name type="scientific">Penicillium camemberti (strain FM 013)</name>
    <dbReference type="NCBI Taxonomy" id="1429867"/>
    <lineage>
        <taxon>Eukaryota</taxon>
        <taxon>Fungi</taxon>
        <taxon>Dikarya</taxon>
        <taxon>Ascomycota</taxon>
        <taxon>Pezizomycotina</taxon>
        <taxon>Eurotiomycetes</taxon>
        <taxon>Eurotiomycetidae</taxon>
        <taxon>Eurotiales</taxon>
        <taxon>Aspergillaceae</taxon>
        <taxon>Penicillium</taxon>
    </lineage>
</organism>
<dbReference type="PROSITE" id="PS50850">
    <property type="entry name" value="MFS"/>
    <property type="match status" value="1"/>
</dbReference>
<reference evidence="9 10" key="1">
    <citation type="journal article" date="2014" name="Nat. Commun.">
        <title>Multiple recent horizontal transfers of a large genomic region in cheese making fungi.</title>
        <authorList>
            <person name="Cheeseman K."/>
            <person name="Ropars J."/>
            <person name="Renault P."/>
            <person name="Dupont J."/>
            <person name="Gouzy J."/>
            <person name="Branca A."/>
            <person name="Abraham A.L."/>
            <person name="Ceppi M."/>
            <person name="Conseiller E."/>
            <person name="Debuchy R."/>
            <person name="Malagnac F."/>
            <person name="Goarin A."/>
            <person name="Silar P."/>
            <person name="Lacoste S."/>
            <person name="Sallet E."/>
            <person name="Bensimon A."/>
            <person name="Giraud T."/>
            <person name="Brygoo Y."/>
        </authorList>
    </citation>
    <scope>NUCLEOTIDE SEQUENCE [LARGE SCALE GENOMIC DNA]</scope>
    <source>
        <strain evidence="10">FM 013</strain>
    </source>
</reference>
<dbReference type="Gene3D" id="1.20.1250.20">
    <property type="entry name" value="MFS general substrate transporter like domains"/>
    <property type="match status" value="2"/>
</dbReference>
<dbReference type="AlphaFoldDB" id="A0A0G4P3W5"/>
<keyword evidence="10" id="KW-1185">Reference proteome</keyword>
<dbReference type="EMBL" id="HG793138">
    <property type="protein sequence ID" value="CRL20989.1"/>
    <property type="molecule type" value="Genomic_DNA"/>
</dbReference>
<sequence>MSSSKPSSVREVENSFPDKGLEATPNLHQAYIEAGLSIEDADFLANFSDERRKKCVRKVDWRLCSVLMILYLCSYIDRANIGNAKIEGLLPDLNMSGTQYNIALAIFFVPYVLCEVPSNILLGKFKKPSVYLGLLTFTWGTVITLTGLVQNFSALCATRFLLGVFEAGFFPGAVWLVSRWYLQHETQTRLALFYTASSLSGAFSGLLAFGLTKMDGIGGYAGWRWIFIIEGAASVLLAFVCFFCLVDSPELSTKWLEPDEIRYLLLRKQAERGRVVVDENADKFDWKTLFSVFKDSHLYLQVLNIWSNTVPNYGLKFSLPQIMTNMGYTAANAQLLSIPPYIAGAISAYLFALLADKLRWRMPIIVTGQLLVIIAFAVLFSLAENIKDNIAACYFAVVLACIGLYPIIPGTNAWTSNNLAGPRKQAMGIAFMLSLGNAGGLVGSFIYLEREAPMYPTGFGSSFAFAAAGVAASIILEVKLWYTNKQNAEMSRQEIYNKYTDHELQLMGDRSPLFKYIL</sequence>
<keyword evidence="3" id="KW-0813">Transport</keyword>
<feature type="transmembrane region" description="Helical" evidence="7">
    <location>
        <begin position="190"/>
        <end position="211"/>
    </location>
</feature>
<name>A0A0G4P3W5_PENC3</name>
<feature type="domain" description="Major facilitator superfamily (MFS) profile" evidence="8">
    <location>
        <begin position="63"/>
        <end position="485"/>
    </location>
</feature>
<dbReference type="FunFam" id="1.20.1250.20:FF:000034">
    <property type="entry name" value="MFS general substrate transporter"/>
    <property type="match status" value="1"/>
</dbReference>
<dbReference type="SUPFAM" id="SSF103473">
    <property type="entry name" value="MFS general substrate transporter"/>
    <property type="match status" value="1"/>
</dbReference>
<evidence type="ECO:0000256" key="1">
    <source>
        <dbReference type="ARBA" id="ARBA00004141"/>
    </source>
</evidence>
<feature type="transmembrane region" description="Helical" evidence="7">
    <location>
        <begin position="429"/>
        <end position="448"/>
    </location>
</feature>
<dbReference type="PANTHER" id="PTHR43791">
    <property type="entry name" value="PERMEASE-RELATED"/>
    <property type="match status" value="1"/>
</dbReference>
<feature type="transmembrane region" description="Helical" evidence="7">
    <location>
        <begin position="101"/>
        <end position="122"/>
    </location>
</feature>
<feature type="transmembrane region" description="Helical" evidence="7">
    <location>
        <begin position="160"/>
        <end position="178"/>
    </location>
</feature>
<feature type="transmembrane region" description="Helical" evidence="7">
    <location>
        <begin position="223"/>
        <end position="246"/>
    </location>
</feature>
<feature type="transmembrane region" description="Helical" evidence="7">
    <location>
        <begin position="335"/>
        <end position="355"/>
    </location>
</feature>
<dbReference type="Pfam" id="PF07690">
    <property type="entry name" value="MFS_1"/>
    <property type="match status" value="1"/>
</dbReference>
<accession>A0A0G4P3W5</accession>
<evidence type="ECO:0000259" key="8">
    <source>
        <dbReference type="PROSITE" id="PS50850"/>
    </source>
</evidence>
<dbReference type="GO" id="GO:0016020">
    <property type="term" value="C:membrane"/>
    <property type="evidence" value="ECO:0007669"/>
    <property type="project" value="UniProtKB-SubCell"/>
</dbReference>
<dbReference type="STRING" id="1429867.A0A0G4P3W5"/>
<feature type="transmembrane region" description="Helical" evidence="7">
    <location>
        <begin position="129"/>
        <end position="148"/>
    </location>
</feature>
<keyword evidence="5 7" id="KW-1133">Transmembrane helix</keyword>
<evidence type="ECO:0000256" key="4">
    <source>
        <dbReference type="ARBA" id="ARBA00022692"/>
    </source>
</evidence>
<keyword evidence="4 7" id="KW-0812">Transmembrane</keyword>
<dbReference type="InterPro" id="IPR020846">
    <property type="entry name" value="MFS_dom"/>
</dbReference>
<evidence type="ECO:0000256" key="2">
    <source>
        <dbReference type="ARBA" id="ARBA00008335"/>
    </source>
</evidence>
<dbReference type="InterPro" id="IPR011701">
    <property type="entry name" value="MFS"/>
</dbReference>
<evidence type="ECO:0000256" key="3">
    <source>
        <dbReference type="ARBA" id="ARBA00022448"/>
    </source>
</evidence>